<dbReference type="Proteomes" id="UP001549691">
    <property type="component" value="Unassembled WGS sequence"/>
</dbReference>
<comment type="caution">
    <text evidence="2">The sequence shown here is derived from an EMBL/GenBank/DDBJ whole genome shotgun (WGS) entry which is preliminary data.</text>
</comment>
<organism evidence="2 3">
    <name type="scientific">Uliginosibacterium flavum</name>
    <dbReference type="NCBI Taxonomy" id="1396831"/>
    <lineage>
        <taxon>Bacteria</taxon>
        <taxon>Pseudomonadati</taxon>
        <taxon>Pseudomonadota</taxon>
        <taxon>Betaproteobacteria</taxon>
        <taxon>Rhodocyclales</taxon>
        <taxon>Zoogloeaceae</taxon>
        <taxon>Uliginosibacterium</taxon>
    </lineage>
</organism>
<dbReference type="EMBL" id="JBEWZI010000002">
    <property type="protein sequence ID" value="MET7012923.1"/>
    <property type="molecule type" value="Genomic_DNA"/>
</dbReference>
<sequence length="170" mass="18722">MNTSKVRKSRPKLRKSRWSPNDKDGALSLMRQVTRAFLAGHPLDDPTQPHTIAANIPIMAANYLIEAFAAIEAGIDANNALCLKQSVGGTQKQARHTVIAIEIDDLRRKGMLREDAVEAIGKKYHLSPSGADSAYRLGTPGAQHYQNILRQEQLGAEAAANYLEFLRESM</sequence>
<protein>
    <submittedName>
        <fullName evidence="2">Uncharacterized protein</fullName>
    </submittedName>
</protein>
<evidence type="ECO:0000313" key="3">
    <source>
        <dbReference type="Proteomes" id="UP001549691"/>
    </source>
</evidence>
<name>A0ABV2TG73_9RHOO</name>
<dbReference type="RefSeq" id="WP_354599388.1">
    <property type="nucleotide sequence ID" value="NZ_JBEWZI010000002.1"/>
</dbReference>
<gene>
    <name evidence="2" type="ORF">ABXR19_01895</name>
</gene>
<feature type="region of interest" description="Disordered" evidence="1">
    <location>
        <begin position="1"/>
        <end position="24"/>
    </location>
</feature>
<evidence type="ECO:0000313" key="2">
    <source>
        <dbReference type="EMBL" id="MET7012923.1"/>
    </source>
</evidence>
<feature type="compositionally biased region" description="Basic residues" evidence="1">
    <location>
        <begin position="1"/>
        <end position="17"/>
    </location>
</feature>
<proteinExistence type="predicted"/>
<evidence type="ECO:0000256" key="1">
    <source>
        <dbReference type="SAM" id="MobiDB-lite"/>
    </source>
</evidence>
<reference evidence="2 3" key="1">
    <citation type="submission" date="2024-07" db="EMBL/GenBank/DDBJ databases">
        <title>Uliginosibacterium flavum JJ3220;KACC:17644.</title>
        <authorList>
            <person name="Kim M.K."/>
        </authorList>
    </citation>
    <scope>NUCLEOTIDE SEQUENCE [LARGE SCALE GENOMIC DNA]</scope>
    <source>
        <strain evidence="2 3">KACC:17644</strain>
    </source>
</reference>
<keyword evidence="3" id="KW-1185">Reference proteome</keyword>
<accession>A0ABV2TG73</accession>